<name>A0A4S8KQM4_DENBC</name>
<proteinExistence type="predicted"/>
<reference evidence="2 3" key="1">
    <citation type="journal article" date="2019" name="Nat. Ecol. Evol.">
        <title>Megaphylogeny resolves global patterns of mushroom evolution.</title>
        <authorList>
            <person name="Varga T."/>
            <person name="Krizsan K."/>
            <person name="Foldi C."/>
            <person name="Dima B."/>
            <person name="Sanchez-Garcia M."/>
            <person name="Sanchez-Ramirez S."/>
            <person name="Szollosi G.J."/>
            <person name="Szarkandi J.G."/>
            <person name="Papp V."/>
            <person name="Albert L."/>
            <person name="Andreopoulos W."/>
            <person name="Angelini C."/>
            <person name="Antonin V."/>
            <person name="Barry K.W."/>
            <person name="Bougher N.L."/>
            <person name="Buchanan P."/>
            <person name="Buyck B."/>
            <person name="Bense V."/>
            <person name="Catcheside P."/>
            <person name="Chovatia M."/>
            <person name="Cooper J."/>
            <person name="Damon W."/>
            <person name="Desjardin D."/>
            <person name="Finy P."/>
            <person name="Geml J."/>
            <person name="Haridas S."/>
            <person name="Hughes K."/>
            <person name="Justo A."/>
            <person name="Karasinski D."/>
            <person name="Kautmanova I."/>
            <person name="Kiss B."/>
            <person name="Kocsube S."/>
            <person name="Kotiranta H."/>
            <person name="LaButti K.M."/>
            <person name="Lechner B.E."/>
            <person name="Liimatainen K."/>
            <person name="Lipzen A."/>
            <person name="Lukacs Z."/>
            <person name="Mihaltcheva S."/>
            <person name="Morgado L.N."/>
            <person name="Niskanen T."/>
            <person name="Noordeloos M.E."/>
            <person name="Ohm R.A."/>
            <person name="Ortiz-Santana B."/>
            <person name="Ovrebo C."/>
            <person name="Racz N."/>
            <person name="Riley R."/>
            <person name="Savchenko A."/>
            <person name="Shiryaev A."/>
            <person name="Soop K."/>
            <person name="Spirin V."/>
            <person name="Szebenyi C."/>
            <person name="Tomsovsky M."/>
            <person name="Tulloss R.E."/>
            <person name="Uehling J."/>
            <person name="Grigoriev I.V."/>
            <person name="Vagvolgyi C."/>
            <person name="Papp T."/>
            <person name="Martin F.M."/>
            <person name="Miettinen O."/>
            <person name="Hibbett D.S."/>
            <person name="Nagy L.G."/>
        </authorList>
    </citation>
    <scope>NUCLEOTIDE SEQUENCE [LARGE SCALE GENOMIC DNA]</scope>
    <source>
        <strain evidence="2 3">CBS 962.96</strain>
    </source>
</reference>
<keyword evidence="3" id="KW-1185">Reference proteome</keyword>
<evidence type="ECO:0000256" key="1">
    <source>
        <dbReference type="SAM" id="MobiDB-lite"/>
    </source>
</evidence>
<dbReference type="Proteomes" id="UP000297245">
    <property type="component" value="Unassembled WGS sequence"/>
</dbReference>
<dbReference type="AlphaFoldDB" id="A0A4S8KQM4"/>
<protein>
    <submittedName>
        <fullName evidence="2">Uncharacterized protein</fullName>
    </submittedName>
</protein>
<feature type="region of interest" description="Disordered" evidence="1">
    <location>
        <begin position="1"/>
        <end position="23"/>
    </location>
</feature>
<dbReference type="Pfam" id="PF18759">
    <property type="entry name" value="Plavaka"/>
    <property type="match status" value="1"/>
</dbReference>
<feature type="non-terminal residue" evidence="2">
    <location>
        <position position="1"/>
    </location>
</feature>
<dbReference type="InterPro" id="IPR041078">
    <property type="entry name" value="Plavaka"/>
</dbReference>
<evidence type="ECO:0000313" key="2">
    <source>
        <dbReference type="EMBL" id="THU78036.1"/>
    </source>
</evidence>
<evidence type="ECO:0000313" key="3">
    <source>
        <dbReference type="Proteomes" id="UP000297245"/>
    </source>
</evidence>
<accession>A0A4S8KQM4</accession>
<sequence length="257" mass="29355">NSLGDPLSANAPPDTREVPENPWEPFNDMVEFHTADLLYHKVEMSQGDTDFLLNLWHLSLAKHDDVGPFHNHKAIHEAIDSIKQGSAPWHCFVTIPNPELPADAPKWKKTEYEVWYLDLETVIKNMLDNPEFAEEFDTKPYVELKVDGTQWWSDVMSGNYVWTTSDDNTTEGSMLVPIILGSDKTTVSVATGNIEYHPLYLSIGNVHNTVRQVHRNAVVLIAFLPIPKSDCEYDNDPNFHLFKKQLPYLIRNRATNL</sequence>
<dbReference type="OrthoDB" id="3199698at2759"/>
<organism evidence="2 3">
    <name type="scientific">Dendrothele bispora (strain CBS 962.96)</name>
    <dbReference type="NCBI Taxonomy" id="1314807"/>
    <lineage>
        <taxon>Eukaryota</taxon>
        <taxon>Fungi</taxon>
        <taxon>Dikarya</taxon>
        <taxon>Basidiomycota</taxon>
        <taxon>Agaricomycotina</taxon>
        <taxon>Agaricomycetes</taxon>
        <taxon>Agaricomycetidae</taxon>
        <taxon>Agaricales</taxon>
        <taxon>Agaricales incertae sedis</taxon>
        <taxon>Dendrothele</taxon>
    </lineage>
</organism>
<gene>
    <name evidence="2" type="ORF">K435DRAFT_700999</name>
</gene>
<dbReference type="EMBL" id="ML180276">
    <property type="protein sequence ID" value="THU78036.1"/>
    <property type="molecule type" value="Genomic_DNA"/>
</dbReference>